<evidence type="ECO:0000256" key="2">
    <source>
        <dbReference type="SAM" id="MobiDB-lite"/>
    </source>
</evidence>
<sequence>MTIKFDGYTRRANHNMKQHLREMSNMIRELKAAGNNLTDEQQVQAVICSLPKSWEHIVVNMTHNDNIRTIARHLEIKDGRPGAVKASQAYVAESFSRGTSGSKWERGGENGNQGGAGPEQKKGKTNKGKRGKRGKRHKSNMTCYNCNKKVHFTHECTVAKKFEGNKVDVFHKTVSYGFCYLSNGFMVLDIINNPCYNSSSASVDNAHDDSVKWHARLGHIGHDRMARLAREGLLGALAKVNLPICEHCRAGKATRQPFEKAARADVLLQLIHFDICGPMNVRARSEASKKVELYELKDPDVGISGRPLETEELIPQPLKDSGSALHSRTPPVEISQDTQPRISKRGKVLERFQMHKSKPMGTPIAKGNQGSDLRLKGFGDADWGGDLDKRKSTSGYVFLLNNGVISWSSQKQAYIALSTMEAEFVACSTASQEAIWL</sequence>
<reference evidence="4" key="1">
    <citation type="submission" date="2022-12" db="EMBL/GenBank/DDBJ databases">
        <title>Draft genome assemblies for two species of Escallonia (Escalloniales).</title>
        <authorList>
            <person name="Chanderbali A."/>
            <person name="Dervinis C."/>
            <person name="Anghel I."/>
            <person name="Soltis D."/>
            <person name="Soltis P."/>
            <person name="Zapata F."/>
        </authorList>
    </citation>
    <scope>NUCLEOTIDE SEQUENCE</scope>
    <source>
        <strain evidence="4">UCBG92.1500</strain>
        <tissue evidence="4">Leaf</tissue>
    </source>
</reference>
<comment type="caution">
    <text evidence="4">The sequence shown here is derived from an EMBL/GenBank/DDBJ whole genome shotgun (WGS) entry which is preliminary data.</text>
</comment>
<dbReference type="Pfam" id="PF13976">
    <property type="entry name" value="gag_pre-integrs"/>
    <property type="match status" value="1"/>
</dbReference>
<name>A0AA88R622_9ASTE</name>
<feature type="coiled-coil region" evidence="1">
    <location>
        <begin position="13"/>
        <end position="40"/>
    </location>
</feature>
<dbReference type="EMBL" id="JAVXUO010001335">
    <property type="protein sequence ID" value="KAK2983359.1"/>
    <property type="molecule type" value="Genomic_DNA"/>
</dbReference>
<dbReference type="PANTHER" id="PTHR11439">
    <property type="entry name" value="GAG-POL-RELATED RETROTRANSPOSON"/>
    <property type="match status" value="1"/>
</dbReference>
<feature type="domain" description="GAG-pre-integrase" evidence="3">
    <location>
        <begin position="196"/>
        <end position="252"/>
    </location>
</feature>
<feature type="compositionally biased region" description="Basic residues" evidence="2">
    <location>
        <begin position="123"/>
        <end position="139"/>
    </location>
</feature>
<keyword evidence="1" id="KW-0175">Coiled coil</keyword>
<keyword evidence="5" id="KW-1185">Reference proteome</keyword>
<dbReference type="PANTHER" id="PTHR11439:SF483">
    <property type="entry name" value="PEPTIDE SYNTHASE GLIP-LIKE, PUTATIVE (AFU_ORTHOLOGUE AFUA_3G12920)-RELATED"/>
    <property type="match status" value="1"/>
</dbReference>
<dbReference type="Proteomes" id="UP001187471">
    <property type="component" value="Unassembled WGS sequence"/>
</dbReference>
<feature type="region of interest" description="Disordered" evidence="2">
    <location>
        <begin position="97"/>
        <end position="139"/>
    </location>
</feature>
<feature type="region of interest" description="Disordered" evidence="2">
    <location>
        <begin position="320"/>
        <end position="340"/>
    </location>
</feature>
<dbReference type="CDD" id="cd09272">
    <property type="entry name" value="RNase_HI_RT_Ty1"/>
    <property type="match status" value="1"/>
</dbReference>
<accession>A0AA88R622</accession>
<protein>
    <recommendedName>
        <fullName evidence="3">GAG-pre-integrase domain-containing protein</fullName>
    </recommendedName>
</protein>
<dbReference type="Pfam" id="PF14223">
    <property type="entry name" value="Retrotran_gag_2"/>
    <property type="match status" value="1"/>
</dbReference>
<gene>
    <name evidence="4" type="ORF">RJ640_010736</name>
</gene>
<organism evidence="4 5">
    <name type="scientific">Escallonia rubra</name>
    <dbReference type="NCBI Taxonomy" id="112253"/>
    <lineage>
        <taxon>Eukaryota</taxon>
        <taxon>Viridiplantae</taxon>
        <taxon>Streptophyta</taxon>
        <taxon>Embryophyta</taxon>
        <taxon>Tracheophyta</taxon>
        <taxon>Spermatophyta</taxon>
        <taxon>Magnoliopsida</taxon>
        <taxon>eudicotyledons</taxon>
        <taxon>Gunneridae</taxon>
        <taxon>Pentapetalae</taxon>
        <taxon>asterids</taxon>
        <taxon>campanulids</taxon>
        <taxon>Escalloniales</taxon>
        <taxon>Escalloniaceae</taxon>
        <taxon>Escallonia</taxon>
    </lineage>
</organism>
<dbReference type="AlphaFoldDB" id="A0AA88R622"/>
<proteinExistence type="predicted"/>
<evidence type="ECO:0000259" key="3">
    <source>
        <dbReference type="Pfam" id="PF13976"/>
    </source>
</evidence>
<evidence type="ECO:0000313" key="5">
    <source>
        <dbReference type="Proteomes" id="UP001187471"/>
    </source>
</evidence>
<evidence type="ECO:0000313" key="4">
    <source>
        <dbReference type="EMBL" id="KAK2983359.1"/>
    </source>
</evidence>
<dbReference type="InterPro" id="IPR025724">
    <property type="entry name" value="GAG-pre-integrase_dom"/>
</dbReference>
<evidence type="ECO:0000256" key="1">
    <source>
        <dbReference type="SAM" id="Coils"/>
    </source>
</evidence>